<feature type="compositionally biased region" description="Basic and acidic residues" evidence="1">
    <location>
        <begin position="59"/>
        <end position="78"/>
    </location>
</feature>
<dbReference type="Proteomes" id="UP001221898">
    <property type="component" value="Unassembled WGS sequence"/>
</dbReference>
<feature type="region of interest" description="Disordered" evidence="1">
    <location>
        <begin position="167"/>
        <end position="413"/>
    </location>
</feature>
<dbReference type="EMBL" id="JAINUG010000017">
    <property type="protein sequence ID" value="KAJ8412930.1"/>
    <property type="molecule type" value="Genomic_DNA"/>
</dbReference>
<protein>
    <submittedName>
        <fullName evidence="2">Uncharacterized protein</fullName>
    </submittedName>
</protein>
<feature type="region of interest" description="Disordered" evidence="1">
    <location>
        <begin position="1"/>
        <end position="120"/>
    </location>
</feature>
<dbReference type="AlphaFoldDB" id="A0AAD7T2C9"/>
<feature type="region of interest" description="Disordered" evidence="1">
    <location>
        <begin position="459"/>
        <end position="482"/>
    </location>
</feature>
<name>A0AAD7T2C9_9TELE</name>
<reference evidence="2" key="1">
    <citation type="journal article" date="2023" name="Science">
        <title>Genome structures resolve the early diversification of teleost fishes.</title>
        <authorList>
            <person name="Parey E."/>
            <person name="Louis A."/>
            <person name="Montfort J."/>
            <person name="Bouchez O."/>
            <person name="Roques C."/>
            <person name="Iampietro C."/>
            <person name="Lluch J."/>
            <person name="Castinel A."/>
            <person name="Donnadieu C."/>
            <person name="Desvignes T."/>
            <person name="Floi Bucao C."/>
            <person name="Jouanno E."/>
            <person name="Wen M."/>
            <person name="Mejri S."/>
            <person name="Dirks R."/>
            <person name="Jansen H."/>
            <person name="Henkel C."/>
            <person name="Chen W.J."/>
            <person name="Zahm M."/>
            <person name="Cabau C."/>
            <person name="Klopp C."/>
            <person name="Thompson A.W."/>
            <person name="Robinson-Rechavi M."/>
            <person name="Braasch I."/>
            <person name="Lecointre G."/>
            <person name="Bobe J."/>
            <person name="Postlethwait J.H."/>
            <person name="Berthelot C."/>
            <person name="Roest Crollius H."/>
            <person name="Guiguen Y."/>
        </authorList>
    </citation>
    <scope>NUCLEOTIDE SEQUENCE</scope>
    <source>
        <strain evidence="2">NC1722</strain>
    </source>
</reference>
<organism evidence="2 3">
    <name type="scientific">Aldrovandia affinis</name>
    <dbReference type="NCBI Taxonomy" id="143900"/>
    <lineage>
        <taxon>Eukaryota</taxon>
        <taxon>Metazoa</taxon>
        <taxon>Chordata</taxon>
        <taxon>Craniata</taxon>
        <taxon>Vertebrata</taxon>
        <taxon>Euteleostomi</taxon>
        <taxon>Actinopterygii</taxon>
        <taxon>Neopterygii</taxon>
        <taxon>Teleostei</taxon>
        <taxon>Notacanthiformes</taxon>
        <taxon>Halosauridae</taxon>
        <taxon>Aldrovandia</taxon>
    </lineage>
</organism>
<feature type="region of interest" description="Disordered" evidence="1">
    <location>
        <begin position="557"/>
        <end position="592"/>
    </location>
</feature>
<feature type="compositionally biased region" description="Basic and acidic residues" evidence="1">
    <location>
        <begin position="16"/>
        <end position="51"/>
    </location>
</feature>
<feature type="compositionally biased region" description="Basic and acidic residues" evidence="1">
    <location>
        <begin position="387"/>
        <end position="406"/>
    </location>
</feature>
<feature type="compositionally biased region" description="Low complexity" evidence="1">
    <location>
        <begin position="91"/>
        <end position="103"/>
    </location>
</feature>
<feature type="compositionally biased region" description="Basic and acidic residues" evidence="1">
    <location>
        <begin position="278"/>
        <end position="291"/>
    </location>
</feature>
<feature type="compositionally biased region" description="Polar residues" evidence="1">
    <location>
        <begin position="170"/>
        <end position="198"/>
    </location>
</feature>
<evidence type="ECO:0000256" key="1">
    <source>
        <dbReference type="SAM" id="MobiDB-lite"/>
    </source>
</evidence>
<sequence length="623" mass="66028">MGHAQSNEQPGAAGGEAHEDGTELALEGERDEEKAGGSPSDGERESRRETDVNGNSEESGDRTPEPEESDRGESHTAPEAETGNLGDGVHCSAESACSTAAEPSRSESTEERLARVGEEAARGRGYCRVRYCGPGWPPGRPQPTAFSRARRHREEDLFLFISDFAAPSSHLPTVSGETQTAQEVSSPGQEETTAPSHTDQTHTRLDSLASLSDGTGEARREEEEEGESVTSSGTEPEPRSSPNDDATEAVHQEPSLGPSPVAPESDGPPGAAGGQDKGMGESEGSKLKEDGTSGSEVTELDPAMTPTAQGDEVHRDTAPPDTHVEEEEEEKAKVEEVHVQSTCDCGPEVPPDTGATAEVVSVTGGDSEPESLPAVAEQSGEDGPEQTVDRPSLEAEVKEGSERTDSEPAADEIVAPCAPHGHSETAVPEAMHETADPESPATPVTCGLATPSVAGITSLTDPAHNSTPGLERVEESPRTPRRARLRVETCHAPLQWKRTPWAFQQEMWWTVRENWLLVRGQTWGTPSSVERKGRALKITGSGRWSHFQRAGESVFPQRAVFGGGGGGGRGYERRPQPSDGGRHTASIHGRPARVEAGALAHSARRLSERWRGSVAGQSTGDLS</sequence>
<feature type="compositionally biased region" description="Basic and acidic residues" evidence="1">
    <location>
        <begin position="570"/>
        <end position="582"/>
    </location>
</feature>
<gene>
    <name evidence="2" type="ORF">AAFF_G00105120</name>
</gene>
<evidence type="ECO:0000313" key="3">
    <source>
        <dbReference type="Proteomes" id="UP001221898"/>
    </source>
</evidence>
<keyword evidence="3" id="KW-1185">Reference proteome</keyword>
<proteinExistence type="predicted"/>
<accession>A0AAD7T2C9</accession>
<evidence type="ECO:0000313" key="2">
    <source>
        <dbReference type="EMBL" id="KAJ8412930.1"/>
    </source>
</evidence>
<feature type="compositionally biased region" description="Polar residues" evidence="1">
    <location>
        <begin position="459"/>
        <end position="468"/>
    </location>
</feature>
<comment type="caution">
    <text evidence="2">The sequence shown here is derived from an EMBL/GenBank/DDBJ whole genome shotgun (WGS) entry which is preliminary data.</text>
</comment>
<feature type="compositionally biased region" description="Basic and acidic residues" evidence="1">
    <location>
        <begin position="104"/>
        <end position="120"/>
    </location>
</feature>